<sequence length="214" mass="23281">MAAKHYHTPLDRFISSADKALRVIAGVAAASRPNPAVHAADAEMSEAEQRHSAGLMRVNHVGEVMAQALYNSQARFAKSEVMRVQFEHASREEEDHLAWTAQRLGELGSRTSLLNPLFYAGAYALGTAAAYMGDKHSLGFVVETERQVEAHLASHLDKLPPQDAKSRAIVEQMRLDEIEHGAAAQAMGAAQTPAPVQLVMKAMSKLMTGSTYYL</sequence>
<keyword evidence="6 9" id="KW-0408">Iron</keyword>
<evidence type="ECO:0000313" key="10">
    <source>
        <dbReference type="EMBL" id="MBB3119094.1"/>
    </source>
</evidence>
<dbReference type="EMBL" id="JACHXD010000005">
    <property type="protein sequence ID" value="MBB3119094.1"/>
    <property type="molecule type" value="Genomic_DNA"/>
</dbReference>
<keyword evidence="2 9" id="KW-1003">Cell membrane</keyword>
<dbReference type="GO" id="GO:0046872">
    <property type="term" value="F:metal ion binding"/>
    <property type="evidence" value="ECO:0007669"/>
    <property type="project" value="UniProtKB-KW"/>
</dbReference>
<feature type="binding site" evidence="9">
    <location>
        <position position="180"/>
    </location>
    <ligand>
        <name>Fe cation</name>
        <dbReference type="ChEBI" id="CHEBI:24875"/>
        <label>2</label>
    </ligand>
</feature>
<dbReference type="Gene3D" id="1.20.1260.10">
    <property type="match status" value="1"/>
</dbReference>
<evidence type="ECO:0000256" key="4">
    <source>
        <dbReference type="ARBA" id="ARBA00022723"/>
    </source>
</evidence>
<reference evidence="10 11" key="1">
    <citation type="submission" date="2020-08" db="EMBL/GenBank/DDBJ databases">
        <title>Genomic Encyclopedia of Type Strains, Phase III (KMG-III): the genomes of soil and plant-associated and newly described type strains.</title>
        <authorList>
            <person name="Whitman W."/>
        </authorList>
    </citation>
    <scope>NUCLEOTIDE SEQUENCE [LARGE SCALE GENOMIC DNA]</scope>
    <source>
        <strain evidence="10 11">CECT 8897</strain>
    </source>
</reference>
<evidence type="ECO:0000256" key="9">
    <source>
        <dbReference type="HAMAP-Rule" id="MF_01658"/>
    </source>
</evidence>
<dbReference type="InterPro" id="IPR009078">
    <property type="entry name" value="Ferritin-like_SF"/>
</dbReference>
<comment type="similarity">
    <text evidence="9">Belongs to the COQ7 family.</text>
</comment>
<dbReference type="InterPro" id="IPR012347">
    <property type="entry name" value="Ferritin-like"/>
</dbReference>
<proteinExistence type="inferred from homology"/>
<dbReference type="GO" id="GO:0006744">
    <property type="term" value="P:ubiquinone biosynthetic process"/>
    <property type="evidence" value="ECO:0007669"/>
    <property type="project" value="UniProtKB-UniRule"/>
</dbReference>
<keyword evidence="11" id="KW-1185">Reference proteome</keyword>
<dbReference type="EC" id="1.14.99.60" evidence="9"/>
<dbReference type="Pfam" id="PF03232">
    <property type="entry name" value="COQ7"/>
    <property type="match status" value="1"/>
</dbReference>
<keyword evidence="7 9" id="KW-0503">Monooxygenase</keyword>
<feature type="binding site" evidence="9">
    <location>
        <position position="63"/>
    </location>
    <ligand>
        <name>Fe cation</name>
        <dbReference type="ChEBI" id="CHEBI:24875"/>
        <label>1</label>
    </ligand>
</feature>
<comment type="cofactor">
    <cofactor evidence="9">
        <name>Fe cation</name>
        <dbReference type="ChEBI" id="CHEBI:24875"/>
    </cofactor>
    <text evidence="9">Binds 2 iron ions per subunit.</text>
</comment>
<feature type="binding site" evidence="9">
    <location>
        <position position="93"/>
    </location>
    <ligand>
        <name>Fe cation</name>
        <dbReference type="ChEBI" id="CHEBI:24875"/>
        <label>2</label>
    </ligand>
</feature>
<comment type="function">
    <text evidence="9">Catalyzes the hydroxylation of 2-nonaprenyl-3-methyl-6-methoxy-1,4-benzoquinol during ubiquinone biosynthesis.</text>
</comment>
<dbReference type="InterPro" id="IPR011566">
    <property type="entry name" value="Ubq_synth_Coq7"/>
</dbReference>
<dbReference type="NCBIfam" id="NF033656">
    <property type="entry name" value="DMQ_monoox_COQ7"/>
    <property type="match status" value="1"/>
</dbReference>
<feature type="binding site" evidence="9">
    <location>
        <position position="177"/>
    </location>
    <ligand>
        <name>Fe cation</name>
        <dbReference type="ChEBI" id="CHEBI:24875"/>
        <label>2</label>
    </ligand>
</feature>
<feature type="binding site" evidence="9">
    <location>
        <position position="145"/>
    </location>
    <ligand>
        <name>Fe cation</name>
        <dbReference type="ChEBI" id="CHEBI:24875"/>
        <label>2</label>
    </ligand>
</feature>
<protein>
    <recommendedName>
        <fullName evidence="9">3-demethoxyubiquinol 3-hydroxylase</fullName>
        <shortName evidence="9">DMQ hydroxylase</shortName>
        <ecNumber evidence="9">1.14.99.60</ecNumber>
    </recommendedName>
    <alternativeName>
        <fullName evidence="9">2-nonaprenyl-3-methyl-6-methoxy-1,4-benzoquinol hydroxylase</fullName>
    </alternativeName>
</protein>
<evidence type="ECO:0000256" key="5">
    <source>
        <dbReference type="ARBA" id="ARBA00023002"/>
    </source>
</evidence>
<comment type="subcellular location">
    <subcellularLocation>
        <location evidence="9">Cell membrane</location>
        <topology evidence="9">Peripheral membrane protein</topology>
    </subcellularLocation>
</comment>
<evidence type="ECO:0000256" key="7">
    <source>
        <dbReference type="ARBA" id="ARBA00023033"/>
    </source>
</evidence>
<gene>
    <name evidence="9" type="primary">coq7</name>
    <name evidence="10" type="ORF">FHS03_002145</name>
</gene>
<keyword evidence="5 9" id="KW-0560">Oxidoreductase</keyword>
<comment type="pathway">
    <text evidence="1 9">Cofactor biosynthesis; ubiquinone biosynthesis.</text>
</comment>
<organism evidence="10 11">
    <name type="scientific">Pseudoduganella violacea</name>
    <dbReference type="NCBI Taxonomy" id="1715466"/>
    <lineage>
        <taxon>Bacteria</taxon>
        <taxon>Pseudomonadati</taxon>
        <taxon>Pseudomonadota</taxon>
        <taxon>Betaproteobacteria</taxon>
        <taxon>Burkholderiales</taxon>
        <taxon>Oxalobacteraceae</taxon>
        <taxon>Telluria group</taxon>
        <taxon>Pseudoduganella</taxon>
    </lineage>
</organism>
<dbReference type="SUPFAM" id="SSF47240">
    <property type="entry name" value="Ferritin-like"/>
    <property type="match status" value="1"/>
</dbReference>
<dbReference type="AlphaFoldDB" id="A0A7W5B9N5"/>
<name>A0A7W5B9N5_9BURK</name>
<comment type="caution">
    <text evidence="10">The sequence shown here is derived from an EMBL/GenBank/DDBJ whole genome shotgun (WGS) entry which is preliminary data.</text>
</comment>
<evidence type="ECO:0000313" key="11">
    <source>
        <dbReference type="Proteomes" id="UP000541535"/>
    </source>
</evidence>
<dbReference type="HAMAP" id="MF_01658">
    <property type="entry name" value="COQ7"/>
    <property type="match status" value="1"/>
</dbReference>
<feature type="binding site" evidence="9">
    <location>
        <position position="177"/>
    </location>
    <ligand>
        <name>Fe cation</name>
        <dbReference type="ChEBI" id="CHEBI:24875"/>
        <label>1</label>
    </ligand>
</feature>
<dbReference type="CDD" id="cd01042">
    <property type="entry name" value="DMQH"/>
    <property type="match status" value="1"/>
</dbReference>
<evidence type="ECO:0000256" key="6">
    <source>
        <dbReference type="ARBA" id="ARBA00023004"/>
    </source>
</evidence>
<comment type="catalytic activity">
    <reaction evidence="9">
        <text>a 5-methoxy-2-methyl-3-(all-trans-polyprenyl)benzene-1,4-diol + AH2 + O2 = a 3-demethylubiquinol + A + H2O</text>
        <dbReference type="Rhea" id="RHEA:50908"/>
        <dbReference type="Rhea" id="RHEA-COMP:10859"/>
        <dbReference type="Rhea" id="RHEA-COMP:10914"/>
        <dbReference type="ChEBI" id="CHEBI:13193"/>
        <dbReference type="ChEBI" id="CHEBI:15377"/>
        <dbReference type="ChEBI" id="CHEBI:15379"/>
        <dbReference type="ChEBI" id="CHEBI:17499"/>
        <dbReference type="ChEBI" id="CHEBI:84167"/>
        <dbReference type="ChEBI" id="CHEBI:84422"/>
        <dbReference type="EC" id="1.14.99.60"/>
    </reaction>
</comment>
<dbReference type="GO" id="GO:0008682">
    <property type="term" value="F:3-demethoxyubiquinol 3-hydroxylase activity"/>
    <property type="evidence" value="ECO:0007669"/>
    <property type="project" value="UniProtKB-EC"/>
</dbReference>
<keyword evidence="10" id="KW-0830">Ubiquinone</keyword>
<dbReference type="RefSeq" id="WP_183440958.1">
    <property type="nucleotide sequence ID" value="NZ_JACHXD010000005.1"/>
</dbReference>
<dbReference type="UniPathway" id="UPA00232"/>
<keyword evidence="4 9" id="KW-0479">Metal-binding</keyword>
<evidence type="ECO:0000256" key="1">
    <source>
        <dbReference type="ARBA" id="ARBA00004749"/>
    </source>
</evidence>
<dbReference type="InterPro" id="IPR047809">
    <property type="entry name" value="COQ7_proteobact"/>
</dbReference>
<keyword evidence="8 9" id="KW-0472">Membrane</keyword>
<keyword evidence="3 9" id="KW-0831">Ubiquinone biosynthesis</keyword>
<evidence type="ECO:0000256" key="3">
    <source>
        <dbReference type="ARBA" id="ARBA00022688"/>
    </source>
</evidence>
<dbReference type="PANTHER" id="PTHR11237">
    <property type="entry name" value="COENZYME Q10 BIOSYNTHESIS PROTEIN 7"/>
    <property type="match status" value="1"/>
</dbReference>
<dbReference type="GO" id="GO:0005886">
    <property type="term" value="C:plasma membrane"/>
    <property type="evidence" value="ECO:0007669"/>
    <property type="project" value="UniProtKB-SubCell"/>
</dbReference>
<dbReference type="PANTHER" id="PTHR11237:SF4">
    <property type="entry name" value="5-DEMETHOXYUBIQUINONE HYDROXYLASE, MITOCHONDRIAL"/>
    <property type="match status" value="1"/>
</dbReference>
<evidence type="ECO:0000256" key="2">
    <source>
        <dbReference type="ARBA" id="ARBA00022475"/>
    </source>
</evidence>
<evidence type="ECO:0000256" key="8">
    <source>
        <dbReference type="ARBA" id="ARBA00023136"/>
    </source>
</evidence>
<accession>A0A7W5B9N5</accession>
<feature type="binding site" evidence="9">
    <location>
        <position position="93"/>
    </location>
    <ligand>
        <name>Fe cation</name>
        <dbReference type="ChEBI" id="CHEBI:24875"/>
        <label>1</label>
    </ligand>
</feature>
<feature type="binding site" evidence="9">
    <location>
        <position position="96"/>
    </location>
    <ligand>
        <name>Fe cation</name>
        <dbReference type="ChEBI" id="CHEBI:24875"/>
        <label>1</label>
    </ligand>
</feature>
<dbReference type="Proteomes" id="UP000541535">
    <property type="component" value="Unassembled WGS sequence"/>
</dbReference>